<reference evidence="1 2" key="1">
    <citation type="submission" date="2019-12" db="EMBL/GenBank/DDBJ databases">
        <authorList>
            <person name="Alioto T."/>
            <person name="Alioto T."/>
            <person name="Gomez Garrido J."/>
        </authorList>
    </citation>
    <scope>NUCLEOTIDE SEQUENCE [LARGE SCALE GENOMIC DNA]</scope>
</reference>
<sequence>MTPFQAPIAQQVGHVYIGAFIFRESQRVTAMKTRMNLIIAAMKVAAASLSAHLNIGRSTSGIPIPSELDSSAIALKISLLTYGQERVDSDEDEDESNGLENEFDYNCNERRESRRVMAMKMRMNLMIWRMNLIITATKEGIHSILQQHLSQLTLTLAKVLLESV</sequence>
<proteinExistence type="predicted"/>
<dbReference type="Proteomes" id="UP000594638">
    <property type="component" value="Unassembled WGS sequence"/>
</dbReference>
<dbReference type="AlphaFoldDB" id="A0A8S0VN99"/>
<organism evidence="1 2">
    <name type="scientific">Olea europaea subsp. europaea</name>
    <dbReference type="NCBI Taxonomy" id="158383"/>
    <lineage>
        <taxon>Eukaryota</taxon>
        <taxon>Viridiplantae</taxon>
        <taxon>Streptophyta</taxon>
        <taxon>Embryophyta</taxon>
        <taxon>Tracheophyta</taxon>
        <taxon>Spermatophyta</taxon>
        <taxon>Magnoliopsida</taxon>
        <taxon>eudicotyledons</taxon>
        <taxon>Gunneridae</taxon>
        <taxon>Pentapetalae</taxon>
        <taxon>asterids</taxon>
        <taxon>lamiids</taxon>
        <taxon>Lamiales</taxon>
        <taxon>Oleaceae</taxon>
        <taxon>Oleeae</taxon>
        <taxon>Olea</taxon>
    </lineage>
</organism>
<dbReference type="Gramene" id="OE9A023637T1">
    <property type="protein sequence ID" value="OE9A023637C1"/>
    <property type="gene ID" value="OE9A023637"/>
</dbReference>
<gene>
    <name evidence="1" type="ORF">OLEA9_A023637</name>
</gene>
<name>A0A8S0VN99_OLEEU</name>
<comment type="caution">
    <text evidence="1">The sequence shown here is derived from an EMBL/GenBank/DDBJ whole genome shotgun (WGS) entry which is preliminary data.</text>
</comment>
<evidence type="ECO:0000313" key="1">
    <source>
        <dbReference type="EMBL" id="CAA3033383.1"/>
    </source>
</evidence>
<keyword evidence="2" id="KW-1185">Reference proteome</keyword>
<evidence type="ECO:0000313" key="2">
    <source>
        <dbReference type="Proteomes" id="UP000594638"/>
    </source>
</evidence>
<accession>A0A8S0VN99</accession>
<protein>
    <submittedName>
        <fullName evidence="1">Uncharacterized protein</fullName>
    </submittedName>
</protein>
<dbReference type="EMBL" id="CACTIH010010801">
    <property type="protein sequence ID" value="CAA3033383.1"/>
    <property type="molecule type" value="Genomic_DNA"/>
</dbReference>